<evidence type="ECO:0000313" key="2">
    <source>
        <dbReference type="EMBL" id="SDD58049.1"/>
    </source>
</evidence>
<feature type="domain" description="GAF" evidence="1">
    <location>
        <begin position="160"/>
        <end position="324"/>
    </location>
</feature>
<protein>
    <submittedName>
        <fullName evidence="2">GAF domain-containing protein</fullName>
    </submittedName>
</protein>
<dbReference type="PANTHER" id="PTHR40660">
    <property type="entry name" value="5'-PHOSPHATE OXIDASE PUTATIVE DOMAIN-CONTAINING PROTEIN-RELATED"/>
    <property type="match status" value="1"/>
</dbReference>
<keyword evidence="3" id="KW-1185">Reference proteome</keyword>
<dbReference type="EMBL" id="FMZV01000008">
    <property type="protein sequence ID" value="SDD58049.1"/>
    <property type="molecule type" value="Genomic_DNA"/>
</dbReference>
<evidence type="ECO:0000259" key="1">
    <source>
        <dbReference type="SMART" id="SM00065"/>
    </source>
</evidence>
<dbReference type="AlphaFoldDB" id="A0A1G6VWT0"/>
<dbReference type="SUPFAM" id="SSF55781">
    <property type="entry name" value="GAF domain-like"/>
    <property type="match status" value="1"/>
</dbReference>
<dbReference type="SUPFAM" id="SSF50475">
    <property type="entry name" value="FMN-binding split barrel"/>
    <property type="match status" value="1"/>
</dbReference>
<organism evidence="2 3">
    <name type="scientific">Ruegeria marina</name>
    <dbReference type="NCBI Taxonomy" id="639004"/>
    <lineage>
        <taxon>Bacteria</taxon>
        <taxon>Pseudomonadati</taxon>
        <taxon>Pseudomonadota</taxon>
        <taxon>Alphaproteobacteria</taxon>
        <taxon>Rhodobacterales</taxon>
        <taxon>Roseobacteraceae</taxon>
        <taxon>Ruegeria</taxon>
    </lineage>
</organism>
<name>A0A1G6VWT0_9RHOB</name>
<accession>A0A1G6VWT0</accession>
<sequence>MSVITVDALRPALEGVIASIMATCDPNGVPNVSMISQVHYVDPERVALSYQFFNKTRSNLLATRRAAVQVTDPETLAHYRLDLEYEETRTSGALFESMKAKLAGIASHHGMAGVFRLLGSDVFRVTRIRQVPGPVMTPPPRESLLAATRRTFATLDQCQDLEDLFDQVTICLERDFGIRWAIVLVAEGQGGPFYAVASNGYAASGIGAEVGSGEGVIGVAAAVGMPIRIGHMTTEYRYGEAVREAARINGIVGDEPCRIAFPGLAAPRSQIALPIVDDNRVVAVLFAEDDAIMRFGYEEEDALALVAGHLGARMALLRLTEDQEALEKLPDPDPAEGTVRIRYFAVDQSVFLGHDYLIKGVAGAILWRLLREHRDTGRTEFTTRELRLDPALRLPAHAENLDARLILLRKRLEERCACLRIEKAGRGRFRLLTGSRIVLEEAPGSA</sequence>
<proteinExistence type="predicted"/>
<gene>
    <name evidence="2" type="ORF">SAMN04488239_108182</name>
</gene>
<dbReference type="InterPro" id="IPR012349">
    <property type="entry name" value="Split_barrel_FMN-bd"/>
</dbReference>
<dbReference type="Gene3D" id="2.30.110.10">
    <property type="entry name" value="Electron Transport, Fmn-binding Protein, Chain A"/>
    <property type="match status" value="1"/>
</dbReference>
<evidence type="ECO:0000313" key="3">
    <source>
        <dbReference type="Proteomes" id="UP000199628"/>
    </source>
</evidence>
<dbReference type="InterPro" id="IPR003018">
    <property type="entry name" value="GAF"/>
</dbReference>
<dbReference type="InterPro" id="IPR029016">
    <property type="entry name" value="GAF-like_dom_sf"/>
</dbReference>
<dbReference type="RefSeq" id="WP_143028557.1">
    <property type="nucleotide sequence ID" value="NZ_FMZV01000008.1"/>
</dbReference>
<dbReference type="OrthoDB" id="329702at2"/>
<reference evidence="3" key="1">
    <citation type="submission" date="2016-10" db="EMBL/GenBank/DDBJ databases">
        <authorList>
            <person name="Varghese N."/>
            <person name="Submissions S."/>
        </authorList>
    </citation>
    <scope>NUCLEOTIDE SEQUENCE [LARGE SCALE GENOMIC DNA]</scope>
    <source>
        <strain evidence="3">CGMCC 1.9108</strain>
    </source>
</reference>
<dbReference type="InterPro" id="IPR011576">
    <property type="entry name" value="Pyridox_Oxase_N"/>
</dbReference>
<dbReference type="Gene3D" id="3.30.450.40">
    <property type="match status" value="1"/>
</dbReference>
<dbReference type="Pfam" id="PF01243">
    <property type="entry name" value="PNPOx_N"/>
    <property type="match status" value="1"/>
</dbReference>
<dbReference type="PANTHER" id="PTHR40660:SF1">
    <property type="entry name" value="5'-PHOSPHATE OXIDASE PUTATIVE DOMAIN-CONTAINING PROTEIN-RELATED"/>
    <property type="match status" value="1"/>
</dbReference>
<dbReference type="STRING" id="639004.SAMN04488239_108182"/>
<dbReference type="Proteomes" id="UP000199628">
    <property type="component" value="Unassembled WGS sequence"/>
</dbReference>
<dbReference type="SMART" id="SM00065">
    <property type="entry name" value="GAF"/>
    <property type="match status" value="1"/>
</dbReference>
<dbReference type="Pfam" id="PF13185">
    <property type="entry name" value="GAF_2"/>
    <property type="match status" value="1"/>
</dbReference>